<protein>
    <submittedName>
        <fullName evidence="1">Uncharacterized protein</fullName>
    </submittedName>
</protein>
<comment type="caution">
    <text evidence="1">The sequence shown here is derived from an EMBL/GenBank/DDBJ whole genome shotgun (WGS) entry which is preliminary data.</text>
</comment>
<sequence>EQITQLIPAEAAHLSEVAITDEWVDQQTNIALNPVLSYMLGESGARLLGGSQRRLVFYLFPYLAQFLLCKTPCYLPLR</sequence>
<dbReference type="AlphaFoldDB" id="X1IJI2"/>
<reference evidence="1" key="1">
    <citation type="journal article" date="2014" name="Front. Microbiol.">
        <title>High frequency of phylogenetically diverse reductive dehalogenase-homologous genes in deep subseafloor sedimentary metagenomes.</title>
        <authorList>
            <person name="Kawai M."/>
            <person name="Futagami T."/>
            <person name="Toyoda A."/>
            <person name="Takaki Y."/>
            <person name="Nishi S."/>
            <person name="Hori S."/>
            <person name="Arai W."/>
            <person name="Tsubouchi T."/>
            <person name="Morono Y."/>
            <person name="Uchiyama I."/>
            <person name="Ito T."/>
            <person name="Fujiyama A."/>
            <person name="Inagaki F."/>
            <person name="Takami H."/>
        </authorList>
    </citation>
    <scope>NUCLEOTIDE SEQUENCE</scope>
    <source>
        <strain evidence="1">Expedition CK06-06</strain>
    </source>
</reference>
<feature type="non-terminal residue" evidence="1">
    <location>
        <position position="1"/>
    </location>
</feature>
<dbReference type="EMBL" id="BARU01032296">
    <property type="protein sequence ID" value="GAH69420.1"/>
    <property type="molecule type" value="Genomic_DNA"/>
</dbReference>
<proteinExistence type="predicted"/>
<gene>
    <name evidence="1" type="ORF">S03H2_50948</name>
</gene>
<organism evidence="1">
    <name type="scientific">marine sediment metagenome</name>
    <dbReference type="NCBI Taxonomy" id="412755"/>
    <lineage>
        <taxon>unclassified sequences</taxon>
        <taxon>metagenomes</taxon>
        <taxon>ecological metagenomes</taxon>
    </lineage>
</organism>
<evidence type="ECO:0000313" key="1">
    <source>
        <dbReference type="EMBL" id="GAH69420.1"/>
    </source>
</evidence>
<accession>X1IJI2</accession>
<name>X1IJI2_9ZZZZ</name>